<dbReference type="PANTHER" id="PTHR46577">
    <property type="entry name" value="HTH-TYPE TRANSCRIPTIONAL REGULATORY PROTEIN GABR"/>
    <property type="match status" value="1"/>
</dbReference>
<accession>V2TD07</accession>
<sequence length="492" mass="56965">MIMYKSEKLVQHIKQLIENGSYSANTKLPSLRAQAQVTGYSLMTILNAYQTLIAEGRVYSKEKSGFFISEYNYNTYQKTNTVETSQPQKIKINSKVFSYLKQTQASDYIYFSSAFPDEQCLYNTKIMKILAHYAQQKPIGTTNKNMPPGNLKLRQQIANRYILQGIPTQADDIIITSGALDALNLALQTLTQTGDYILLQDTIFYGAWQAAERLGLQVITLPTHPQYGFNLQAFEDLLQAYPIKVCSFMLNSHNPIGFTVNDKIKEKIASLLEKYQVYLIEDDTYQELYYFGQKPLPMCYFEHQNRVLHCSSFSKVLGANIRIGWVRTETFSEKIQHLQLMSTLAANTLIQETLANFIATPYYDKHLQKLRKQLYQRKNLLYHLLLRYLPSSCHIHYYSSGYFLWIELPNHLNSTALFQILLSQNIGITPSHLFSIHEVPHNYIRINSSFHMDSQHKQAIISLAHAIKYLIYQRMPALLHYFKTDSNAFRRL</sequence>
<name>V2TD07_9GAMM</name>
<evidence type="ECO:0000256" key="2">
    <source>
        <dbReference type="ARBA" id="ARBA00022898"/>
    </source>
</evidence>
<evidence type="ECO:0000256" key="4">
    <source>
        <dbReference type="ARBA" id="ARBA00023125"/>
    </source>
</evidence>
<evidence type="ECO:0000313" key="7">
    <source>
        <dbReference type="EMBL" id="ESK40543.1"/>
    </source>
</evidence>
<keyword evidence="3" id="KW-0805">Transcription regulation</keyword>
<dbReference type="InterPro" id="IPR004839">
    <property type="entry name" value="Aminotransferase_I/II_large"/>
</dbReference>
<dbReference type="EMBL" id="AYER01000003">
    <property type="protein sequence ID" value="ESK40543.1"/>
    <property type="molecule type" value="Genomic_DNA"/>
</dbReference>
<dbReference type="eggNOG" id="COG1167">
    <property type="taxonomic scope" value="Bacteria"/>
</dbReference>
<dbReference type="InterPro" id="IPR000524">
    <property type="entry name" value="Tscrpt_reg_HTH_GntR"/>
</dbReference>
<dbReference type="GO" id="GO:0030170">
    <property type="term" value="F:pyridoxal phosphate binding"/>
    <property type="evidence" value="ECO:0007669"/>
    <property type="project" value="InterPro"/>
</dbReference>
<dbReference type="PATRIC" id="fig|1392540.3.peg.966"/>
<dbReference type="GO" id="GO:0003677">
    <property type="term" value="F:DNA binding"/>
    <property type="evidence" value="ECO:0007669"/>
    <property type="project" value="UniProtKB-KW"/>
</dbReference>
<feature type="domain" description="HTH gntR-type" evidence="6">
    <location>
        <begin position="3"/>
        <end position="71"/>
    </location>
</feature>
<keyword evidence="2" id="KW-0663">Pyridoxal phosphate</keyword>
<keyword evidence="4" id="KW-0238">DNA-binding</keyword>
<dbReference type="Proteomes" id="UP000023785">
    <property type="component" value="Unassembled WGS sequence"/>
</dbReference>
<dbReference type="SUPFAM" id="SSF53383">
    <property type="entry name" value="PLP-dependent transferases"/>
    <property type="match status" value="1"/>
</dbReference>
<dbReference type="InterPro" id="IPR015424">
    <property type="entry name" value="PyrdxlP-dep_Trfase"/>
</dbReference>
<evidence type="ECO:0000256" key="1">
    <source>
        <dbReference type="ARBA" id="ARBA00005384"/>
    </source>
</evidence>
<protein>
    <recommendedName>
        <fullName evidence="6">HTH gntR-type domain-containing protein</fullName>
    </recommendedName>
</protein>
<proteinExistence type="inferred from homology"/>
<dbReference type="SMART" id="SM00345">
    <property type="entry name" value="HTH_GNTR"/>
    <property type="match status" value="1"/>
</dbReference>
<dbReference type="PROSITE" id="PS50949">
    <property type="entry name" value="HTH_GNTR"/>
    <property type="match status" value="1"/>
</dbReference>
<dbReference type="InterPro" id="IPR015422">
    <property type="entry name" value="PyrdxlP-dep_Trfase_small"/>
</dbReference>
<dbReference type="InterPro" id="IPR015421">
    <property type="entry name" value="PyrdxlP-dep_Trfase_major"/>
</dbReference>
<evidence type="ECO:0000313" key="8">
    <source>
        <dbReference type="Proteomes" id="UP000023785"/>
    </source>
</evidence>
<dbReference type="STRING" id="1392540.P256_00997"/>
<dbReference type="CDD" id="cd07377">
    <property type="entry name" value="WHTH_GntR"/>
    <property type="match status" value="1"/>
</dbReference>
<evidence type="ECO:0000256" key="3">
    <source>
        <dbReference type="ARBA" id="ARBA00023015"/>
    </source>
</evidence>
<evidence type="ECO:0000256" key="5">
    <source>
        <dbReference type="ARBA" id="ARBA00023163"/>
    </source>
</evidence>
<dbReference type="Gene3D" id="3.40.640.10">
    <property type="entry name" value="Type I PLP-dependent aspartate aminotransferase-like (Major domain)"/>
    <property type="match status" value="1"/>
</dbReference>
<dbReference type="InterPro" id="IPR036390">
    <property type="entry name" value="WH_DNA-bd_sf"/>
</dbReference>
<keyword evidence="8" id="KW-1185">Reference proteome</keyword>
<dbReference type="Pfam" id="PF00392">
    <property type="entry name" value="GntR"/>
    <property type="match status" value="1"/>
</dbReference>
<dbReference type="InterPro" id="IPR051446">
    <property type="entry name" value="HTH_trans_reg/aminotransferase"/>
</dbReference>
<dbReference type="InterPro" id="IPR036388">
    <property type="entry name" value="WH-like_DNA-bd_sf"/>
</dbReference>
<dbReference type="Gene3D" id="1.10.10.10">
    <property type="entry name" value="Winged helix-like DNA-binding domain superfamily/Winged helix DNA-binding domain"/>
    <property type="match status" value="1"/>
</dbReference>
<comment type="caution">
    <text evidence="7">The sequence shown here is derived from an EMBL/GenBank/DDBJ whole genome shotgun (WGS) entry which is preliminary data.</text>
</comment>
<reference evidence="7 8" key="1">
    <citation type="submission" date="2013-10" db="EMBL/GenBank/DDBJ databases">
        <title>The Genome Sequence of Acinetobacter nectaris CIP 110549.</title>
        <authorList>
            <consortium name="The Broad Institute Genomics Platform"/>
            <consortium name="The Broad Institute Genome Sequencing Center for Infectious Disease"/>
            <person name="Cerqueira G."/>
            <person name="Feldgarden M."/>
            <person name="Courvalin P."/>
            <person name="Grillot-Courvalin C."/>
            <person name="Clermont D."/>
            <person name="Rocha E."/>
            <person name="Yoon E.-J."/>
            <person name="Nemec A."/>
            <person name="Young S.K."/>
            <person name="Zeng Q."/>
            <person name="Gargeya S."/>
            <person name="Fitzgerald M."/>
            <person name="Abouelleil A."/>
            <person name="Alvarado L."/>
            <person name="Berlin A.M."/>
            <person name="Chapman S.B."/>
            <person name="Gainer-Dewar J."/>
            <person name="Goldberg J."/>
            <person name="Gnerre S."/>
            <person name="Griggs A."/>
            <person name="Gujja S."/>
            <person name="Hansen M."/>
            <person name="Howarth C."/>
            <person name="Imamovic A."/>
            <person name="Ireland A."/>
            <person name="Larimer J."/>
            <person name="McCowan C."/>
            <person name="Murphy C."/>
            <person name="Pearson M."/>
            <person name="Poon T.W."/>
            <person name="Priest M."/>
            <person name="Roberts A."/>
            <person name="Saif S."/>
            <person name="Shea T."/>
            <person name="Sykes S."/>
            <person name="Wortman J."/>
            <person name="Nusbaum C."/>
            <person name="Birren B."/>
        </authorList>
    </citation>
    <scope>NUCLEOTIDE SEQUENCE [LARGE SCALE GENOMIC DNA]</scope>
    <source>
        <strain evidence="7 8">CIP 110549</strain>
    </source>
</reference>
<keyword evidence="5" id="KW-0804">Transcription</keyword>
<dbReference type="GO" id="GO:0003700">
    <property type="term" value="F:DNA-binding transcription factor activity"/>
    <property type="evidence" value="ECO:0007669"/>
    <property type="project" value="InterPro"/>
</dbReference>
<dbReference type="CDD" id="cd00609">
    <property type="entry name" value="AAT_like"/>
    <property type="match status" value="1"/>
</dbReference>
<dbReference type="Pfam" id="PF00155">
    <property type="entry name" value="Aminotran_1_2"/>
    <property type="match status" value="1"/>
</dbReference>
<organism evidence="7 8">
    <name type="scientific">Acinetobacter nectaris CIP 110549</name>
    <dbReference type="NCBI Taxonomy" id="1392540"/>
    <lineage>
        <taxon>Bacteria</taxon>
        <taxon>Pseudomonadati</taxon>
        <taxon>Pseudomonadota</taxon>
        <taxon>Gammaproteobacteria</taxon>
        <taxon>Moraxellales</taxon>
        <taxon>Moraxellaceae</taxon>
        <taxon>Acinetobacter</taxon>
    </lineage>
</organism>
<dbReference type="HOGENOM" id="CLU_017584_0_0_6"/>
<comment type="similarity">
    <text evidence="1">In the C-terminal section; belongs to the class-I pyridoxal-phosphate-dependent aminotransferase family.</text>
</comment>
<dbReference type="PANTHER" id="PTHR46577:SF1">
    <property type="entry name" value="HTH-TYPE TRANSCRIPTIONAL REGULATORY PROTEIN GABR"/>
    <property type="match status" value="1"/>
</dbReference>
<dbReference type="Gene3D" id="3.90.1150.10">
    <property type="entry name" value="Aspartate Aminotransferase, domain 1"/>
    <property type="match status" value="1"/>
</dbReference>
<dbReference type="AlphaFoldDB" id="V2TD07"/>
<gene>
    <name evidence="7" type="ORF">P256_00997</name>
</gene>
<dbReference type="SUPFAM" id="SSF46785">
    <property type="entry name" value="Winged helix' DNA-binding domain"/>
    <property type="match status" value="1"/>
</dbReference>
<evidence type="ECO:0000259" key="6">
    <source>
        <dbReference type="PROSITE" id="PS50949"/>
    </source>
</evidence>